<reference evidence="2 3" key="1">
    <citation type="submission" date="2017-07" db="EMBL/GenBank/DDBJ databases">
        <title>Sandarakinorhabdus cyanobacteriorum sp. nov., a novel bacterium isolated from cyanobacterial aggregates in a eutrophic lake.</title>
        <authorList>
            <person name="Cai H."/>
        </authorList>
    </citation>
    <scope>NUCLEOTIDE SEQUENCE [LARGE SCALE GENOMIC DNA]</scope>
    <source>
        <strain evidence="2 3">TH057</strain>
    </source>
</reference>
<evidence type="ECO:0000256" key="1">
    <source>
        <dbReference type="SAM" id="SignalP"/>
    </source>
</evidence>
<dbReference type="EMBL" id="NOXT01000063">
    <property type="protein sequence ID" value="OYQ35066.1"/>
    <property type="molecule type" value="Genomic_DNA"/>
</dbReference>
<accession>A0A255Z0S5</accession>
<protein>
    <recommendedName>
        <fullName evidence="4">TonB-dependent receptor</fullName>
    </recommendedName>
</protein>
<evidence type="ECO:0000313" key="3">
    <source>
        <dbReference type="Proteomes" id="UP000216991"/>
    </source>
</evidence>
<dbReference type="SUPFAM" id="SSF56935">
    <property type="entry name" value="Porins"/>
    <property type="match status" value="1"/>
</dbReference>
<evidence type="ECO:0008006" key="4">
    <source>
        <dbReference type="Google" id="ProtNLM"/>
    </source>
</evidence>
<dbReference type="InterPro" id="IPR006311">
    <property type="entry name" value="TAT_signal"/>
</dbReference>
<evidence type="ECO:0000313" key="2">
    <source>
        <dbReference type="EMBL" id="OYQ35066.1"/>
    </source>
</evidence>
<proteinExistence type="predicted"/>
<feature type="chain" id="PRO_5012265312" description="TonB-dependent receptor" evidence="1">
    <location>
        <begin position="36"/>
        <end position="92"/>
    </location>
</feature>
<keyword evidence="3" id="KW-1185">Reference proteome</keyword>
<dbReference type="Proteomes" id="UP000216991">
    <property type="component" value="Unassembled WGS sequence"/>
</dbReference>
<dbReference type="RefSeq" id="WP_094472537.1">
    <property type="nucleotide sequence ID" value="NZ_NOXT01000063.1"/>
</dbReference>
<keyword evidence="1" id="KW-0732">Signal</keyword>
<dbReference type="PROSITE" id="PS51318">
    <property type="entry name" value="TAT"/>
    <property type="match status" value="1"/>
</dbReference>
<dbReference type="AlphaFoldDB" id="A0A255Z0S5"/>
<name>A0A255Z0S5_9SPHN</name>
<comment type="caution">
    <text evidence="2">The sequence shown here is derived from an EMBL/GenBank/DDBJ whole genome shotgun (WGS) entry which is preliminary data.</text>
</comment>
<gene>
    <name evidence="2" type="ORF">CHU93_02060</name>
</gene>
<feature type="signal peptide" evidence="1">
    <location>
        <begin position="1"/>
        <end position="35"/>
    </location>
</feature>
<organism evidence="2 3">
    <name type="scientific">Sandarakinorhabdus cyanobacteriorum</name>
    <dbReference type="NCBI Taxonomy" id="1981098"/>
    <lineage>
        <taxon>Bacteria</taxon>
        <taxon>Pseudomonadati</taxon>
        <taxon>Pseudomonadota</taxon>
        <taxon>Alphaproteobacteria</taxon>
        <taxon>Sphingomonadales</taxon>
        <taxon>Sphingosinicellaceae</taxon>
        <taxon>Sandarakinorhabdus</taxon>
    </lineage>
</organism>
<sequence>MITTNLAAAANSRRVLLLGAATLALALPAVVHAQAAQPAATAAADPAATEGEEEAAVITVTGSRISRTGYDSPIPVSVVSEAELKAEPVPAI</sequence>